<sequence length="122" mass="12855">MATELMKLVMSANTTTDSNPEVEKYFYNLSEAQRTGDTVTIPSTQFTNDAGNTMTGNLTTASTDNGYYYLFVNGAVQQSSLFTVSAGGSQVTITQASTIPVSAPITLAVNNFAPTSSTTITS</sequence>
<dbReference type="AlphaFoldDB" id="A0A1G8JIL2"/>
<dbReference type="OrthoDB" id="2623159at2"/>
<feature type="domain" description="DUF4183" evidence="1">
    <location>
        <begin position="34"/>
        <end position="108"/>
    </location>
</feature>
<name>A0A1G8JIL2_9BACI</name>
<reference evidence="2 3" key="1">
    <citation type="submission" date="2016-10" db="EMBL/GenBank/DDBJ databases">
        <authorList>
            <person name="de Groot N.N."/>
        </authorList>
    </citation>
    <scope>NUCLEOTIDE SEQUENCE [LARGE SCALE GENOMIC DNA]</scope>
    <source>
        <strain evidence="3">P4B,CCM 7963,CECT 7998,DSM 25260,IBRC-M 10614,KCTC 13821</strain>
    </source>
</reference>
<evidence type="ECO:0000313" key="2">
    <source>
        <dbReference type="EMBL" id="SDI31045.1"/>
    </source>
</evidence>
<evidence type="ECO:0000259" key="1">
    <source>
        <dbReference type="Pfam" id="PF13799"/>
    </source>
</evidence>
<proteinExistence type="predicted"/>
<gene>
    <name evidence="2" type="ORF">SAMN05216352_106212</name>
</gene>
<organism evidence="2 3">
    <name type="scientific">Alteribacillus bidgolensis</name>
    <dbReference type="NCBI Taxonomy" id="930129"/>
    <lineage>
        <taxon>Bacteria</taxon>
        <taxon>Bacillati</taxon>
        <taxon>Bacillota</taxon>
        <taxon>Bacilli</taxon>
        <taxon>Bacillales</taxon>
        <taxon>Bacillaceae</taxon>
        <taxon>Alteribacillus</taxon>
    </lineage>
</organism>
<dbReference type="STRING" id="930129.SAMN05216352_106212"/>
<dbReference type="EMBL" id="FNDU01000006">
    <property type="protein sequence ID" value="SDI31045.1"/>
    <property type="molecule type" value="Genomic_DNA"/>
</dbReference>
<accession>A0A1G8JIL2</accession>
<keyword evidence="3" id="KW-1185">Reference proteome</keyword>
<evidence type="ECO:0000313" key="3">
    <source>
        <dbReference type="Proteomes" id="UP000199017"/>
    </source>
</evidence>
<dbReference type="InterPro" id="IPR025237">
    <property type="entry name" value="DUF4183"/>
</dbReference>
<dbReference type="RefSeq" id="WP_091585196.1">
    <property type="nucleotide sequence ID" value="NZ_FNDU01000006.1"/>
</dbReference>
<protein>
    <recommendedName>
        <fullName evidence="1">DUF4183 domain-containing protein</fullName>
    </recommendedName>
</protein>
<dbReference type="Proteomes" id="UP000199017">
    <property type="component" value="Unassembled WGS sequence"/>
</dbReference>
<dbReference type="Pfam" id="PF13799">
    <property type="entry name" value="DUF4183"/>
    <property type="match status" value="1"/>
</dbReference>